<dbReference type="RefSeq" id="WP_159437886.1">
    <property type="nucleotide sequence ID" value="NZ_BMLR01000022.1"/>
</dbReference>
<reference evidence="1 2" key="1">
    <citation type="submission" date="2016-11" db="EMBL/GenBank/DDBJ databases">
        <authorList>
            <person name="Jaros S."/>
            <person name="Januszkiewicz K."/>
            <person name="Wedrychowicz H."/>
        </authorList>
    </citation>
    <scope>NUCLEOTIDE SEQUENCE [LARGE SCALE GENOMIC DNA]</scope>
    <source>
        <strain evidence="1 2">DSM 29589</strain>
    </source>
</reference>
<keyword evidence="2" id="KW-1185">Reference proteome</keyword>
<protein>
    <submittedName>
        <fullName evidence="1">Uncharacterized protein</fullName>
    </submittedName>
</protein>
<proteinExistence type="predicted"/>
<accession>A0A1M7JXY9</accession>
<evidence type="ECO:0000313" key="2">
    <source>
        <dbReference type="Proteomes" id="UP000183974"/>
    </source>
</evidence>
<dbReference type="AlphaFoldDB" id="A0A1M7JXY9"/>
<organism evidence="1 2">
    <name type="scientific">Roseovarius pacificus</name>
    <dbReference type="NCBI Taxonomy" id="337701"/>
    <lineage>
        <taxon>Bacteria</taxon>
        <taxon>Pseudomonadati</taxon>
        <taxon>Pseudomonadota</taxon>
        <taxon>Alphaproteobacteria</taxon>
        <taxon>Rhodobacterales</taxon>
        <taxon>Roseobacteraceae</taxon>
        <taxon>Roseovarius</taxon>
    </lineage>
</organism>
<name>A0A1M7JXY9_9RHOB</name>
<dbReference type="EMBL" id="FRBR01000023">
    <property type="protein sequence ID" value="SHM57920.1"/>
    <property type="molecule type" value="Genomic_DNA"/>
</dbReference>
<gene>
    <name evidence="1" type="ORF">SAMN05444398_12319</name>
</gene>
<sequence length="49" mass="5105">MDTPTVLTITAAAVAAPSVALSGGDAQWNGYAMEARARMTLSGVRPDRR</sequence>
<evidence type="ECO:0000313" key="1">
    <source>
        <dbReference type="EMBL" id="SHM57920.1"/>
    </source>
</evidence>
<dbReference type="Proteomes" id="UP000183974">
    <property type="component" value="Unassembled WGS sequence"/>
</dbReference>